<dbReference type="KEGG" id="lby:Lbys_1284"/>
<reference evidence="1 2" key="2">
    <citation type="journal article" date="2011" name="Stand. Genomic Sci.">
        <title>Complete genome sequence of Leadbetterella byssophila type strain (4M15).</title>
        <authorList>
            <person name="Abt B."/>
            <person name="Teshima H."/>
            <person name="Lucas S."/>
            <person name="Lapidus A."/>
            <person name="Del Rio T.G."/>
            <person name="Nolan M."/>
            <person name="Tice H."/>
            <person name="Cheng J.F."/>
            <person name="Pitluck S."/>
            <person name="Liolios K."/>
            <person name="Pagani I."/>
            <person name="Ivanova N."/>
            <person name="Mavromatis K."/>
            <person name="Pati A."/>
            <person name="Tapia R."/>
            <person name="Han C."/>
            <person name="Goodwin L."/>
            <person name="Chen A."/>
            <person name="Palaniappan K."/>
            <person name="Land M."/>
            <person name="Hauser L."/>
            <person name="Chang Y.J."/>
            <person name="Jeffries C.D."/>
            <person name="Rohde M."/>
            <person name="Goker M."/>
            <person name="Tindall B.J."/>
            <person name="Detter J.C."/>
            <person name="Woyke T."/>
            <person name="Bristow J."/>
            <person name="Eisen J.A."/>
            <person name="Markowitz V."/>
            <person name="Hugenholtz P."/>
            <person name="Klenk H.P."/>
            <person name="Kyrpides N.C."/>
        </authorList>
    </citation>
    <scope>NUCLEOTIDE SEQUENCE [LARGE SCALE GENOMIC DNA]</scope>
    <source>
        <strain evidence="2">DSM 17132 / JCM 16389 / KACC 11308 / NBRC 106382 / 4M15</strain>
    </source>
</reference>
<name>E4RUY1_LEAB4</name>
<reference key="1">
    <citation type="submission" date="2010-11" db="EMBL/GenBank/DDBJ databases">
        <title>The complete genome of Leadbetterella byssophila DSM 17132.</title>
        <authorList>
            <consortium name="US DOE Joint Genome Institute (JGI-PGF)"/>
            <person name="Lucas S."/>
            <person name="Copeland A."/>
            <person name="Lapidus A."/>
            <person name="Glavina del Rio T."/>
            <person name="Dalin E."/>
            <person name="Tice H."/>
            <person name="Bruce D."/>
            <person name="Goodwin L."/>
            <person name="Pitluck S."/>
            <person name="Kyrpides N."/>
            <person name="Mavromatis K."/>
            <person name="Ivanova N."/>
            <person name="Teshima H."/>
            <person name="Brettin T."/>
            <person name="Detter J.C."/>
            <person name="Han C."/>
            <person name="Tapia R."/>
            <person name="Land M."/>
            <person name="Hauser L."/>
            <person name="Markowitz V."/>
            <person name="Cheng J.-F."/>
            <person name="Hugenholtz P."/>
            <person name="Woyke T."/>
            <person name="Wu D."/>
            <person name="Tindall B."/>
            <person name="Pomrenke H.G."/>
            <person name="Brambilla E."/>
            <person name="Klenk H.-P."/>
            <person name="Eisen J.A."/>
        </authorList>
    </citation>
    <scope>NUCLEOTIDE SEQUENCE [LARGE SCALE GENOMIC DNA]</scope>
    <source>
        <strain>DSM 17132</strain>
    </source>
</reference>
<dbReference type="EMBL" id="CP002305">
    <property type="protein sequence ID" value="ADQ17004.1"/>
    <property type="molecule type" value="Genomic_DNA"/>
</dbReference>
<organism evidence="1 2">
    <name type="scientific">Leadbetterella byssophila (strain DSM 17132 / JCM 16389 / KACC 11308 / NBRC 106382 / 4M15)</name>
    <dbReference type="NCBI Taxonomy" id="649349"/>
    <lineage>
        <taxon>Bacteria</taxon>
        <taxon>Pseudomonadati</taxon>
        <taxon>Bacteroidota</taxon>
        <taxon>Cytophagia</taxon>
        <taxon>Cytophagales</taxon>
        <taxon>Leadbetterellaceae</taxon>
        <taxon>Leadbetterella</taxon>
    </lineage>
</organism>
<accession>E4RUY1</accession>
<sequence>MKKALIVIFSLFYLPSFAQSEYFKLKKLEADDYFMAGRYWDAFFLYRNLAKSPEFEGDYTIENQIKNSSRAMYHWRKTENYRAFQQYETAKAHMKELLQINPSDPNRGLLPILTLEIANQMKRRAIASKTQEGAADYLEKALTYYNLALQEGLKDEMVFSFIRQVEKALEGNPYGTKIKQPTSYDLNYQKNKEERERTIEILKKQEENP</sequence>
<dbReference type="AlphaFoldDB" id="E4RUY1"/>
<dbReference type="RefSeq" id="WP_013408054.1">
    <property type="nucleotide sequence ID" value="NC_014655.1"/>
</dbReference>
<dbReference type="HOGENOM" id="CLU_1314121_0_0_10"/>
<dbReference type="OrthoDB" id="942814at2"/>
<keyword evidence="2" id="KW-1185">Reference proteome</keyword>
<protein>
    <recommendedName>
        <fullName evidence="3">Tetratricopeptide repeat protein</fullName>
    </recommendedName>
</protein>
<proteinExistence type="predicted"/>
<dbReference type="Proteomes" id="UP000007435">
    <property type="component" value="Chromosome"/>
</dbReference>
<evidence type="ECO:0008006" key="3">
    <source>
        <dbReference type="Google" id="ProtNLM"/>
    </source>
</evidence>
<dbReference type="eggNOG" id="ENOG5034AU9">
    <property type="taxonomic scope" value="Bacteria"/>
</dbReference>
<evidence type="ECO:0000313" key="1">
    <source>
        <dbReference type="EMBL" id="ADQ17004.1"/>
    </source>
</evidence>
<gene>
    <name evidence="1" type="ordered locus">Lbys_1284</name>
</gene>
<evidence type="ECO:0000313" key="2">
    <source>
        <dbReference type="Proteomes" id="UP000007435"/>
    </source>
</evidence>
<dbReference type="STRING" id="649349.Lbys_1284"/>